<sequence length="157" mass="17365">MLISLGLLVQADEGTLLPVVDFIRRNLSPPTVKCRFPRETGRSQAPRRQQGPMGRFKPIIGLLMLDLGLHITTKTTQNPRPRVRPPLLSLNLTPPAAALRRPVPPPCAVFYMIGLVPITRTRSFHPCQNPSDLLVRIYGGILISIVDLIDDLPPPTV</sequence>
<protein>
    <submittedName>
        <fullName evidence="1">Uncharacterized protein</fullName>
    </submittedName>
</protein>
<organism evidence="1 2">
    <name type="scientific">Dorcoceras hygrometricum</name>
    <dbReference type="NCBI Taxonomy" id="472368"/>
    <lineage>
        <taxon>Eukaryota</taxon>
        <taxon>Viridiplantae</taxon>
        <taxon>Streptophyta</taxon>
        <taxon>Embryophyta</taxon>
        <taxon>Tracheophyta</taxon>
        <taxon>Spermatophyta</taxon>
        <taxon>Magnoliopsida</taxon>
        <taxon>eudicotyledons</taxon>
        <taxon>Gunneridae</taxon>
        <taxon>Pentapetalae</taxon>
        <taxon>asterids</taxon>
        <taxon>lamiids</taxon>
        <taxon>Lamiales</taxon>
        <taxon>Gesneriaceae</taxon>
        <taxon>Didymocarpoideae</taxon>
        <taxon>Trichosporeae</taxon>
        <taxon>Loxocarpinae</taxon>
        <taxon>Dorcoceras</taxon>
    </lineage>
</organism>
<dbReference type="Proteomes" id="UP000250235">
    <property type="component" value="Unassembled WGS sequence"/>
</dbReference>
<dbReference type="AlphaFoldDB" id="A0A2Z7B131"/>
<gene>
    <name evidence="1" type="ORF">F511_27775</name>
</gene>
<name>A0A2Z7B131_9LAMI</name>
<evidence type="ECO:0000313" key="1">
    <source>
        <dbReference type="EMBL" id="KZV25227.1"/>
    </source>
</evidence>
<proteinExistence type="predicted"/>
<reference evidence="1 2" key="1">
    <citation type="journal article" date="2015" name="Proc. Natl. Acad. Sci. U.S.A.">
        <title>The resurrection genome of Boea hygrometrica: A blueprint for survival of dehydration.</title>
        <authorList>
            <person name="Xiao L."/>
            <person name="Yang G."/>
            <person name="Zhang L."/>
            <person name="Yang X."/>
            <person name="Zhao S."/>
            <person name="Ji Z."/>
            <person name="Zhou Q."/>
            <person name="Hu M."/>
            <person name="Wang Y."/>
            <person name="Chen M."/>
            <person name="Xu Y."/>
            <person name="Jin H."/>
            <person name="Xiao X."/>
            <person name="Hu G."/>
            <person name="Bao F."/>
            <person name="Hu Y."/>
            <person name="Wan P."/>
            <person name="Li L."/>
            <person name="Deng X."/>
            <person name="Kuang T."/>
            <person name="Xiang C."/>
            <person name="Zhu J.K."/>
            <person name="Oliver M.J."/>
            <person name="He Y."/>
        </authorList>
    </citation>
    <scope>NUCLEOTIDE SEQUENCE [LARGE SCALE GENOMIC DNA]</scope>
    <source>
        <strain evidence="2">cv. XS01</strain>
    </source>
</reference>
<dbReference type="EMBL" id="KV011924">
    <property type="protein sequence ID" value="KZV25227.1"/>
    <property type="molecule type" value="Genomic_DNA"/>
</dbReference>
<evidence type="ECO:0000313" key="2">
    <source>
        <dbReference type="Proteomes" id="UP000250235"/>
    </source>
</evidence>
<keyword evidence="2" id="KW-1185">Reference proteome</keyword>
<accession>A0A2Z7B131</accession>